<dbReference type="PANTHER" id="PTHR11669:SF0">
    <property type="entry name" value="PROTEIN STICHEL-LIKE 2"/>
    <property type="match status" value="1"/>
</dbReference>
<dbReference type="CDD" id="cd00009">
    <property type="entry name" value="AAA"/>
    <property type="match status" value="1"/>
</dbReference>
<dbReference type="CDD" id="cd18137">
    <property type="entry name" value="HLD_clamp_pol_III_gamma_tau"/>
    <property type="match status" value="1"/>
</dbReference>
<dbReference type="InterPro" id="IPR008921">
    <property type="entry name" value="DNA_pol3_clamp-load_cplx_C"/>
</dbReference>
<dbReference type="GO" id="GO:0005524">
    <property type="term" value="F:ATP binding"/>
    <property type="evidence" value="ECO:0007669"/>
    <property type="project" value="UniProtKB-KW"/>
</dbReference>
<dbReference type="Gene3D" id="1.20.272.10">
    <property type="match status" value="1"/>
</dbReference>
<evidence type="ECO:0000256" key="8">
    <source>
        <dbReference type="ARBA" id="ARBA00022840"/>
    </source>
</evidence>
<keyword evidence="6 11" id="KW-0547">Nucleotide-binding</keyword>
<evidence type="ECO:0000256" key="5">
    <source>
        <dbReference type="ARBA" id="ARBA00022723"/>
    </source>
</evidence>
<name>A0A1F7UZ37_9BACT</name>
<dbReference type="GO" id="GO:0003887">
    <property type="term" value="F:DNA-directed DNA polymerase activity"/>
    <property type="evidence" value="ECO:0007669"/>
    <property type="project" value="UniProtKB-KW"/>
</dbReference>
<dbReference type="InterPro" id="IPR012763">
    <property type="entry name" value="DNA_pol_III_sug/sutau_N"/>
</dbReference>
<evidence type="ECO:0000256" key="4">
    <source>
        <dbReference type="ARBA" id="ARBA00022705"/>
    </source>
</evidence>
<organism evidence="13 14">
    <name type="scientific">Candidatus Uhrbacteria bacterium RIFCSPLOWO2_01_FULL_47_25</name>
    <dbReference type="NCBI Taxonomy" id="1802402"/>
    <lineage>
        <taxon>Bacteria</taxon>
        <taxon>Candidatus Uhriibacteriota</taxon>
    </lineage>
</organism>
<dbReference type="SUPFAM" id="SSF48019">
    <property type="entry name" value="post-AAA+ oligomerization domain-like"/>
    <property type="match status" value="1"/>
</dbReference>
<evidence type="ECO:0000256" key="7">
    <source>
        <dbReference type="ARBA" id="ARBA00022833"/>
    </source>
</evidence>
<proteinExistence type="inferred from homology"/>
<dbReference type="InterPro" id="IPR022754">
    <property type="entry name" value="DNA_pol_III_gamma-3"/>
</dbReference>
<keyword evidence="3 11" id="KW-0548">Nucleotidyltransferase</keyword>
<protein>
    <recommendedName>
        <fullName evidence="11">DNA polymerase III subunit gamma/tau</fullName>
        <ecNumber evidence="11">2.7.7.7</ecNumber>
    </recommendedName>
</protein>
<evidence type="ECO:0000256" key="11">
    <source>
        <dbReference type="RuleBase" id="RU364063"/>
    </source>
</evidence>
<evidence type="ECO:0000256" key="3">
    <source>
        <dbReference type="ARBA" id="ARBA00022695"/>
    </source>
</evidence>
<dbReference type="Proteomes" id="UP000176846">
    <property type="component" value="Unassembled WGS sequence"/>
</dbReference>
<dbReference type="InterPro" id="IPR003593">
    <property type="entry name" value="AAA+_ATPase"/>
</dbReference>
<dbReference type="Pfam" id="PF22608">
    <property type="entry name" value="DNAX_ATPase_lid"/>
    <property type="match status" value="1"/>
</dbReference>
<dbReference type="NCBIfam" id="NF004046">
    <property type="entry name" value="PRK05563.1"/>
    <property type="match status" value="1"/>
</dbReference>
<dbReference type="SMART" id="SM00382">
    <property type="entry name" value="AAA"/>
    <property type="match status" value="1"/>
</dbReference>
<dbReference type="Gene3D" id="1.10.8.60">
    <property type="match status" value="1"/>
</dbReference>
<dbReference type="SUPFAM" id="SSF52540">
    <property type="entry name" value="P-loop containing nucleoside triphosphate hydrolases"/>
    <property type="match status" value="1"/>
</dbReference>
<comment type="similarity">
    <text evidence="1 11">Belongs to the DnaX/STICHEL family.</text>
</comment>
<dbReference type="EC" id="2.7.7.7" evidence="11"/>
<evidence type="ECO:0000256" key="9">
    <source>
        <dbReference type="ARBA" id="ARBA00022932"/>
    </source>
</evidence>
<accession>A0A1F7UZ37</accession>
<comment type="function">
    <text evidence="11">DNA polymerase III is a complex, multichain enzyme responsible for most of the replicative synthesis in bacteria. This DNA polymerase also exhibits 3' to 5' exonuclease activity.</text>
</comment>
<dbReference type="FunFam" id="1.10.8.60:FF:000013">
    <property type="entry name" value="DNA polymerase III subunit gamma/tau"/>
    <property type="match status" value="1"/>
</dbReference>
<gene>
    <name evidence="11" type="primary">dnaX</name>
    <name evidence="13" type="ORF">A2936_03470</name>
</gene>
<evidence type="ECO:0000256" key="1">
    <source>
        <dbReference type="ARBA" id="ARBA00006360"/>
    </source>
</evidence>
<dbReference type="Pfam" id="PF13177">
    <property type="entry name" value="DNA_pol3_delta2"/>
    <property type="match status" value="1"/>
</dbReference>
<dbReference type="FunFam" id="3.40.50.300:FF:000014">
    <property type="entry name" value="DNA polymerase III subunit gamma/tau"/>
    <property type="match status" value="1"/>
</dbReference>
<comment type="catalytic activity">
    <reaction evidence="10 11">
        <text>DNA(n) + a 2'-deoxyribonucleoside 5'-triphosphate = DNA(n+1) + diphosphate</text>
        <dbReference type="Rhea" id="RHEA:22508"/>
        <dbReference type="Rhea" id="RHEA-COMP:17339"/>
        <dbReference type="Rhea" id="RHEA-COMP:17340"/>
        <dbReference type="ChEBI" id="CHEBI:33019"/>
        <dbReference type="ChEBI" id="CHEBI:61560"/>
        <dbReference type="ChEBI" id="CHEBI:173112"/>
        <dbReference type="EC" id="2.7.7.7"/>
    </reaction>
</comment>
<keyword evidence="9 11" id="KW-0239">DNA-directed DNA polymerase</keyword>
<dbReference type="GO" id="GO:0009360">
    <property type="term" value="C:DNA polymerase III complex"/>
    <property type="evidence" value="ECO:0007669"/>
    <property type="project" value="InterPro"/>
</dbReference>
<dbReference type="InterPro" id="IPR045085">
    <property type="entry name" value="HLD_clamp_pol_III_gamma_tau"/>
</dbReference>
<keyword evidence="5" id="KW-0479">Metal-binding</keyword>
<dbReference type="GO" id="GO:0003677">
    <property type="term" value="F:DNA binding"/>
    <property type="evidence" value="ECO:0007669"/>
    <property type="project" value="InterPro"/>
</dbReference>
<dbReference type="Pfam" id="PF12169">
    <property type="entry name" value="DNA_pol3_gamma3"/>
    <property type="match status" value="1"/>
</dbReference>
<dbReference type="AlphaFoldDB" id="A0A1F7UZ37"/>
<dbReference type="EMBL" id="MGEK01000004">
    <property type="protein sequence ID" value="OGL82987.1"/>
    <property type="molecule type" value="Genomic_DNA"/>
</dbReference>
<evidence type="ECO:0000256" key="6">
    <source>
        <dbReference type="ARBA" id="ARBA00022741"/>
    </source>
</evidence>
<keyword evidence="4 11" id="KW-0235">DNA replication</keyword>
<evidence type="ECO:0000313" key="14">
    <source>
        <dbReference type="Proteomes" id="UP000176846"/>
    </source>
</evidence>
<dbReference type="NCBIfam" id="TIGR02397">
    <property type="entry name" value="dnaX_nterm"/>
    <property type="match status" value="1"/>
</dbReference>
<dbReference type="PANTHER" id="PTHR11669">
    <property type="entry name" value="REPLICATION FACTOR C / DNA POLYMERASE III GAMMA-TAU SUBUNIT"/>
    <property type="match status" value="1"/>
</dbReference>
<keyword evidence="2 11" id="KW-0808">Transferase</keyword>
<evidence type="ECO:0000313" key="13">
    <source>
        <dbReference type="EMBL" id="OGL82987.1"/>
    </source>
</evidence>
<sequence>MPTAIYQKYRPRVWAELADQNHIKTTLEHEISRGQITHAYLFVGPRGVGKTTAARLLAKSVNCQNRKPGVAEPCNECEVCGRIQAGRSFDIIEIDAASHTGVDHVREHILESAEVSAGHGTYRIFIIDEVHMLSTAAFNAMLKILEEPPAHVIFILATTEVHKVPATIISRCQRFNFKKIPADAIRQRLRSITQAEKMNVDEEVLNVIAEHSDGSLRDAESMLGQVLALGGKKITMLEASLVIPRSNLNEAANLVGLILKNDAAGALSLANNLVEQGISVSVFMQDIIVWLRNMLLAKVGERLDLFSRDTLGELQSRLLKDAVGVSAREAQELIDIFLRRRQNLGESPLPQLPLELAIIEACTLKADGMES</sequence>
<dbReference type="InterPro" id="IPR050238">
    <property type="entry name" value="DNA_Rep/Repair_Clamp_Loader"/>
</dbReference>
<dbReference type="GO" id="GO:0006261">
    <property type="term" value="P:DNA-templated DNA replication"/>
    <property type="evidence" value="ECO:0007669"/>
    <property type="project" value="TreeGrafter"/>
</dbReference>
<evidence type="ECO:0000259" key="12">
    <source>
        <dbReference type="SMART" id="SM00382"/>
    </source>
</evidence>
<dbReference type="GO" id="GO:0046872">
    <property type="term" value="F:metal ion binding"/>
    <property type="evidence" value="ECO:0007669"/>
    <property type="project" value="UniProtKB-KW"/>
</dbReference>
<evidence type="ECO:0000256" key="10">
    <source>
        <dbReference type="ARBA" id="ARBA00049244"/>
    </source>
</evidence>
<evidence type="ECO:0000256" key="2">
    <source>
        <dbReference type="ARBA" id="ARBA00022679"/>
    </source>
</evidence>
<comment type="caution">
    <text evidence="13">The sequence shown here is derived from an EMBL/GenBank/DDBJ whole genome shotgun (WGS) entry which is preliminary data.</text>
</comment>
<keyword evidence="7" id="KW-0862">Zinc</keyword>
<comment type="subunit">
    <text evidence="11">DNA polymerase III contains a core (composed of alpha, epsilon and theta chains) that associates with a tau subunit. This core dimerizes to form the POLIII' complex. PolIII' associates with the gamma complex (composed of gamma, delta, delta', psi and chi chains) and with the beta chain to form the complete DNA polymerase III complex.</text>
</comment>
<feature type="domain" description="AAA+ ATPase" evidence="12">
    <location>
        <begin position="36"/>
        <end position="181"/>
    </location>
</feature>
<dbReference type="InterPro" id="IPR027417">
    <property type="entry name" value="P-loop_NTPase"/>
</dbReference>
<dbReference type="Gene3D" id="3.40.50.300">
    <property type="entry name" value="P-loop containing nucleotide triphosphate hydrolases"/>
    <property type="match status" value="1"/>
</dbReference>
<keyword evidence="8 11" id="KW-0067">ATP-binding</keyword>
<reference evidence="13 14" key="1">
    <citation type="journal article" date="2016" name="Nat. Commun.">
        <title>Thousands of microbial genomes shed light on interconnected biogeochemical processes in an aquifer system.</title>
        <authorList>
            <person name="Anantharaman K."/>
            <person name="Brown C.T."/>
            <person name="Hug L.A."/>
            <person name="Sharon I."/>
            <person name="Castelle C.J."/>
            <person name="Probst A.J."/>
            <person name="Thomas B.C."/>
            <person name="Singh A."/>
            <person name="Wilkins M.J."/>
            <person name="Karaoz U."/>
            <person name="Brodie E.L."/>
            <person name="Williams K.H."/>
            <person name="Hubbard S.S."/>
            <person name="Banfield J.F."/>
        </authorList>
    </citation>
    <scope>NUCLEOTIDE SEQUENCE [LARGE SCALE GENOMIC DNA]</scope>
</reference>